<sequence length="861" mass="99297">MVGVGDRVLAPTGGSGIARYIGPTEFADGLWCGIELDDSVGKNDGSVNGVRYFDLSKEGGLYGLFVKVDKIDKIVENVKVHKSEGSTNDVKRLKGVIEKLQDKVLSLQSQLANKETAKFLEWYEDEINHLNLSIEKLSLKETDYLLKISDLIESLDDLKCKYNECIVTLKELETEVDTSRKLDKKRIGELLNDAHIDETNLKDLATRLYNSLTSTTDQYESLLAENEDLLGENTTLQALFEDLNKENIALSKTATDLDKELEIVKDSKELVEFLTNENSKLQNILERKSSKIIDMEKEIEYQNNIISVYAEMEQELHLEIEDLKIKYSKSVKNNEDLVNENVKLSSELKNLFNTNADISDVHKNNNGYTEKEIIYKDKIINKGNYLDKLLEYLLSSKNYRKFIKLFPLLMQIVYDQFLINPLELSESYFLFYKTLLFLLIQVTIVIDGSDELDSSRKKYFLLDGILNIQYWINILYNNSGNLKIEDHSLLILFIKENDSIESNTTLLVDIIYFLSSASVPEFMGSIMFSKNEYGTRSQKVTDIYQICLTIENLITEKRNLLTDDHQYSLKYQDKPLMISDLVNNILSLFHDVIINNDVDNFCNSMLENLIKVSDKFMTLEVISKSIVDGAISDKDDATLELTLPVNLVEQPNLIKLETQLHDIQQENKNLLVKLEVLRNKLILFETNEESLKNLMSQIESLKEEKNTLKLMNEKSNIEITDLQTRLEEEQLNKYFKIKLPGLDSLIKENEKIDRAGLISEIYELEHLVKKFTTPMELKDDSVLSWLDNFEDSINSRKDISNFEPNYHRTLLRNASTLLDSLDSIPLRDIYNDNSIHHYESYISRSSKNFNILKNALEKQFV</sequence>
<proteinExistence type="predicted"/>
<dbReference type="PROSITE" id="PS00845">
    <property type="entry name" value="CAP_GLY_1"/>
    <property type="match status" value="1"/>
</dbReference>
<protein>
    <recommendedName>
        <fullName evidence="2">CAP-Gly domain-containing protein</fullName>
    </recommendedName>
</protein>
<evidence type="ECO:0000313" key="3">
    <source>
        <dbReference type="EMBL" id="CCE62784.1"/>
    </source>
</evidence>
<dbReference type="PROSITE" id="PS50245">
    <property type="entry name" value="CAP_GLY_2"/>
    <property type="match status" value="1"/>
</dbReference>
<keyword evidence="1" id="KW-0175">Coiled coil</keyword>
<gene>
    <name evidence="3" type="primary">TPHA0D01440</name>
    <name evidence="3" type="ordered locus">TPHA_0D01440</name>
</gene>
<dbReference type="Proteomes" id="UP000005666">
    <property type="component" value="Chromosome 4"/>
</dbReference>
<evidence type="ECO:0000256" key="1">
    <source>
        <dbReference type="SAM" id="Coils"/>
    </source>
</evidence>
<dbReference type="OMA" id="LWHERDH"/>
<feature type="coiled-coil region" evidence="1">
    <location>
        <begin position="90"/>
        <end position="175"/>
    </location>
</feature>
<accession>G8BSG3</accession>
<dbReference type="Pfam" id="PF01302">
    <property type="entry name" value="CAP_GLY"/>
    <property type="match status" value="1"/>
</dbReference>
<feature type="coiled-coil region" evidence="1">
    <location>
        <begin position="653"/>
        <end position="732"/>
    </location>
</feature>
<dbReference type="OrthoDB" id="2130750at2759"/>
<organism evidence="3 4">
    <name type="scientific">Tetrapisispora phaffii (strain ATCC 24235 / CBS 4417 / NBRC 1672 / NRRL Y-8282 / UCD 70-5)</name>
    <name type="common">Yeast</name>
    <name type="synonym">Fabospora phaffii</name>
    <dbReference type="NCBI Taxonomy" id="1071381"/>
    <lineage>
        <taxon>Eukaryota</taxon>
        <taxon>Fungi</taxon>
        <taxon>Dikarya</taxon>
        <taxon>Ascomycota</taxon>
        <taxon>Saccharomycotina</taxon>
        <taxon>Saccharomycetes</taxon>
        <taxon>Saccharomycetales</taxon>
        <taxon>Saccharomycetaceae</taxon>
        <taxon>Tetrapisispora</taxon>
    </lineage>
</organism>
<dbReference type="PANTHER" id="PTHR18916">
    <property type="entry name" value="DYNACTIN 1-RELATED MICROTUBULE-BINDING"/>
    <property type="match status" value="1"/>
</dbReference>
<dbReference type="GeneID" id="11534248"/>
<dbReference type="EMBL" id="HE612859">
    <property type="protein sequence ID" value="CCE62784.1"/>
    <property type="molecule type" value="Genomic_DNA"/>
</dbReference>
<dbReference type="eggNOG" id="KOG4568">
    <property type="taxonomic scope" value="Eukaryota"/>
</dbReference>
<dbReference type="SUPFAM" id="SSF74924">
    <property type="entry name" value="Cap-Gly domain"/>
    <property type="match status" value="1"/>
</dbReference>
<evidence type="ECO:0000313" key="4">
    <source>
        <dbReference type="Proteomes" id="UP000005666"/>
    </source>
</evidence>
<feature type="coiled-coil region" evidence="1">
    <location>
        <begin position="212"/>
        <end position="354"/>
    </location>
</feature>
<dbReference type="KEGG" id="tpf:TPHA_0D01440"/>
<reference evidence="3 4" key="1">
    <citation type="journal article" date="2011" name="Proc. Natl. Acad. Sci. U.S.A.">
        <title>Evolutionary erosion of yeast sex chromosomes by mating-type switching accidents.</title>
        <authorList>
            <person name="Gordon J.L."/>
            <person name="Armisen D."/>
            <person name="Proux-Wera E."/>
            <person name="Oheigeartaigh S.S."/>
            <person name="Byrne K.P."/>
            <person name="Wolfe K.H."/>
        </authorList>
    </citation>
    <scope>NUCLEOTIDE SEQUENCE [LARGE SCALE GENOMIC DNA]</scope>
    <source>
        <strain evidence="4">ATCC 24235 / CBS 4417 / NBRC 1672 / NRRL Y-8282 / UCD 70-5</strain>
    </source>
</reference>
<dbReference type="AlphaFoldDB" id="G8BSG3"/>
<dbReference type="InterPro" id="IPR036859">
    <property type="entry name" value="CAP-Gly_dom_sf"/>
</dbReference>
<dbReference type="RefSeq" id="XP_003685218.1">
    <property type="nucleotide sequence ID" value="XM_003685170.1"/>
</dbReference>
<dbReference type="STRING" id="1071381.G8BSG3"/>
<dbReference type="Gene3D" id="2.30.30.190">
    <property type="entry name" value="CAP Gly-rich-like domain"/>
    <property type="match status" value="1"/>
</dbReference>
<dbReference type="InterPro" id="IPR000938">
    <property type="entry name" value="CAP-Gly_domain"/>
</dbReference>
<dbReference type="SMART" id="SM01052">
    <property type="entry name" value="CAP_GLY"/>
    <property type="match status" value="1"/>
</dbReference>
<dbReference type="HOGENOM" id="CLU_018256_0_0_1"/>
<name>G8BSG3_TETPH</name>
<feature type="domain" description="CAP-Gly" evidence="2">
    <location>
        <begin position="22"/>
        <end position="67"/>
    </location>
</feature>
<evidence type="ECO:0000259" key="2">
    <source>
        <dbReference type="PROSITE" id="PS50245"/>
    </source>
</evidence>
<keyword evidence="4" id="KW-1185">Reference proteome</keyword>